<sequence>MKVNYTGRHMELTEPLKQFTKERLDKLATYLDDIIDVHVILSVEKHRHTAEITLKTRANAFVASATTDDMYASITQAVEKLDVQAHKQQDKRNTRPHESAKAGAVEE</sequence>
<name>A0A936K6B2_9BACT</name>
<evidence type="ECO:0000256" key="2">
    <source>
        <dbReference type="ARBA" id="ARBA00038695"/>
    </source>
</evidence>
<dbReference type="Proteomes" id="UP000709959">
    <property type="component" value="Unassembled WGS sequence"/>
</dbReference>
<evidence type="ECO:0000256" key="3">
    <source>
        <dbReference type="ARBA" id="ARBA00041148"/>
    </source>
</evidence>
<evidence type="ECO:0000256" key="4">
    <source>
        <dbReference type="SAM" id="MobiDB-lite"/>
    </source>
</evidence>
<dbReference type="GO" id="GO:0045900">
    <property type="term" value="P:negative regulation of translational elongation"/>
    <property type="evidence" value="ECO:0007669"/>
    <property type="project" value="TreeGrafter"/>
</dbReference>
<dbReference type="InterPro" id="IPR036567">
    <property type="entry name" value="RHF-like"/>
</dbReference>
<proteinExistence type="predicted"/>
<dbReference type="Gene3D" id="3.30.160.100">
    <property type="entry name" value="Ribosome hibernation promotion factor-like"/>
    <property type="match status" value="1"/>
</dbReference>
<dbReference type="EMBL" id="JADKCH010000001">
    <property type="protein sequence ID" value="MBK8571177.1"/>
    <property type="molecule type" value="Genomic_DNA"/>
</dbReference>
<protein>
    <recommendedName>
        <fullName evidence="3">Ribosome hibernation promoting factor</fullName>
    </recommendedName>
</protein>
<dbReference type="GO" id="GO:0043024">
    <property type="term" value="F:ribosomal small subunit binding"/>
    <property type="evidence" value="ECO:0007669"/>
    <property type="project" value="TreeGrafter"/>
</dbReference>
<reference evidence="5 6" key="1">
    <citation type="submission" date="2020-10" db="EMBL/GenBank/DDBJ databases">
        <title>Connecting structure to function with the recovery of over 1000 high-quality activated sludge metagenome-assembled genomes encoding full-length rRNA genes using long-read sequencing.</title>
        <authorList>
            <person name="Singleton C.M."/>
            <person name="Petriglieri F."/>
            <person name="Kristensen J.M."/>
            <person name="Kirkegaard R.H."/>
            <person name="Michaelsen T.Y."/>
            <person name="Andersen M.H."/>
            <person name="Karst S.M."/>
            <person name="Dueholm M.S."/>
            <person name="Nielsen P.H."/>
            <person name="Albertsen M."/>
        </authorList>
    </citation>
    <scope>NUCLEOTIDE SEQUENCE [LARGE SCALE GENOMIC DNA]</scope>
    <source>
        <strain evidence="5">OdNE_18-Q3-R46-58_MAXAC.008</strain>
    </source>
</reference>
<dbReference type="GO" id="GO:0022627">
    <property type="term" value="C:cytosolic small ribosomal subunit"/>
    <property type="evidence" value="ECO:0007669"/>
    <property type="project" value="TreeGrafter"/>
</dbReference>
<dbReference type="Pfam" id="PF02482">
    <property type="entry name" value="Ribosomal_S30AE"/>
    <property type="match status" value="1"/>
</dbReference>
<dbReference type="CDD" id="cd00552">
    <property type="entry name" value="RaiA"/>
    <property type="match status" value="1"/>
</dbReference>
<evidence type="ECO:0000256" key="1">
    <source>
        <dbReference type="ARBA" id="ARBA00022845"/>
    </source>
</evidence>
<evidence type="ECO:0000313" key="5">
    <source>
        <dbReference type="EMBL" id="MBK8571177.1"/>
    </source>
</evidence>
<comment type="subunit">
    <text evidence="2">Associates exclusively with 100S ribosomes, which are dimers of 70S ribosomes.</text>
</comment>
<comment type="caution">
    <text evidence="5">The sequence shown here is derived from an EMBL/GenBank/DDBJ whole genome shotgun (WGS) entry which is preliminary data.</text>
</comment>
<evidence type="ECO:0000313" key="6">
    <source>
        <dbReference type="Proteomes" id="UP000709959"/>
    </source>
</evidence>
<accession>A0A936K6B2</accession>
<dbReference type="InterPro" id="IPR003489">
    <property type="entry name" value="RHF/RaiA"/>
</dbReference>
<dbReference type="PANTHER" id="PTHR33231:SF1">
    <property type="entry name" value="30S RIBOSOMAL PROTEIN"/>
    <property type="match status" value="1"/>
</dbReference>
<dbReference type="PANTHER" id="PTHR33231">
    <property type="entry name" value="30S RIBOSOMAL PROTEIN"/>
    <property type="match status" value="1"/>
</dbReference>
<dbReference type="AlphaFoldDB" id="A0A936K6B2"/>
<feature type="region of interest" description="Disordered" evidence="4">
    <location>
        <begin position="83"/>
        <end position="107"/>
    </location>
</feature>
<dbReference type="InterPro" id="IPR050574">
    <property type="entry name" value="HPF/YfiA_ribosome-assoc"/>
</dbReference>
<organism evidence="5 6">
    <name type="scientific">Candidatus Geothrix odensensis</name>
    <dbReference type="NCBI Taxonomy" id="2954440"/>
    <lineage>
        <taxon>Bacteria</taxon>
        <taxon>Pseudomonadati</taxon>
        <taxon>Acidobacteriota</taxon>
        <taxon>Holophagae</taxon>
        <taxon>Holophagales</taxon>
        <taxon>Holophagaceae</taxon>
        <taxon>Geothrix</taxon>
    </lineage>
</organism>
<dbReference type="SUPFAM" id="SSF69754">
    <property type="entry name" value="Ribosome binding protein Y (YfiA homologue)"/>
    <property type="match status" value="1"/>
</dbReference>
<gene>
    <name evidence="5" type="primary">raiA</name>
    <name evidence="5" type="ORF">IPN91_00760</name>
</gene>
<feature type="compositionally biased region" description="Basic and acidic residues" evidence="4">
    <location>
        <begin position="83"/>
        <end position="100"/>
    </location>
</feature>
<dbReference type="NCBIfam" id="TIGR00741">
    <property type="entry name" value="yfiA"/>
    <property type="match status" value="1"/>
</dbReference>
<keyword evidence="1" id="KW-0810">Translation regulation</keyword>